<proteinExistence type="predicted"/>
<feature type="compositionally biased region" description="Pro residues" evidence="1">
    <location>
        <begin position="169"/>
        <end position="188"/>
    </location>
</feature>
<organism evidence="2 3">
    <name type="scientific">Dendrothele bispora (strain CBS 962.96)</name>
    <dbReference type="NCBI Taxonomy" id="1314807"/>
    <lineage>
        <taxon>Eukaryota</taxon>
        <taxon>Fungi</taxon>
        <taxon>Dikarya</taxon>
        <taxon>Basidiomycota</taxon>
        <taxon>Agaricomycotina</taxon>
        <taxon>Agaricomycetes</taxon>
        <taxon>Agaricomycetidae</taxon>
        <taxon>Agaricales</taxon>
        <taxon>Agaricales incertae sedis</taxon>
        <taxon>Dendrothele</taxon>
    </lineage>
</organism>
<evidence type="ECO:0000256" key="1">
    <source>
        <dbReference type="SAM" id="MobiDB-lite"/>
    </source>
</evidence>
<protein>
    <submittedName>
        <fullName evidence="2">Uncharacterized protein</fullName>
    </submittedName>
</protein>
<evidence type="ECO:0000313" key="2">
    <source>
        <dbReference type="EMBL" id="THU79321.1"/>
    </source>
</evidence>
<feature type="compositionally biased region" description="Polar residues" evidence="1">
    <location>
        <begin position="298"/>
        <end position="309"/>
    </location>
</feature>
<name>A0A4S8KUC4_DENBC</name>
<dbReference type="Proteomes" id="UP000297245">
    <property type="component" value="Unassembled WGS sequence"/>
</dbReference>
<feature type="region of interest" description="Disordered" evidence="1">
    <location>
        <begin position="218"/>
        <end position="257"/>
    </location>
</feature>
<reference evidence="2 3" key="1">
    <citation type="journal article" date="2019" name="Nat. Ecol. Evol.">
        <title>Megaphylogeny resolves global patterns of mushroom evolution.</title>
        <authorList>
            <person name="Varga T."/>
            <person name="Krizsan K."/>
            <person name="Foldi C."/>
            <person name="Dima B."/>
            <person name="Sanchez-Garcia M."/>
            <person name="Sanchez-Ramirez S."/>
            <person name="Szollosi G.J."/>
            <person name="Szarkandi J.G."/>
            <person name="Papp V."/>
            <person name="Albert L."/>
            <person name="Andreopoulos W."/>
            <person name="Angelini C."/>
            <person name="Antonin V."/>
            <person name="Barry K.W."/>
            <person name="Bougher N.L."/>
            <person name="Buchanan P."/>
            <person name="Buyck B."/>
            <person name="Bense V."/>
            <person name="Catcheside P."/>
            <person name="Chovatia M."/>
            <person name="Cooper J."/>
            <person name="Damon W."/>
            <person name="Desjardin D."/>
            <person name="Finy P."/>
            <person name="Geml J."/>
            <person name="Haridas S."/>
            <person name="Hughes K."/>
            <person name="Justo A."/>
            <person name="Karasinski D."/>
            <person name="Kautmanova I."/>
            <person name="Kiss B."/>
            <person name="Kocsube S."/>
            <person name="Kotiranta H."/>
            <person name="LaButti K.M."/>
            <person name="Lechner B.E."/>
            <person name="Liimatainen K."/>
            <person name="Lipzen A."/>
            <person name="Lukacs Z."/>
            <person name="Mihaltcheva S."/>
            <person name="Morgado L.N."/>
            <person name="Niskanen T."/>
            <person name="Noordeloos M.E."/>
            <person name="Ohm R.A."/>
            <person name="Ortiz-Santana B."/>
            <person name="Ovrebo C."/>
            <person name="Racz N."/>
            <person name="Riley R."/>
            <person name="Savchenko A."/>
            <person name="Shiryaev A."/>
            <person name="Soop K."/>
            <person name="Spirin V."/>
            <person name="Szebenyi C."/>
            <person name="Tomsovsky M."/>
            <person name="Tulloss R.E."/>
            <person name="Uehling J."/>
            <person name="Grigoriev I.V."/>
            <person name="Vagvolgyi C."/>
            <person name="Papp T."/>
            <person name="Martin F.M."/>
            <person name="Miettinen O."/>
            <person name="Hibbett D.S."/>
            <person name="Nagy L.G."/>
        </authorList>
    </citation>
    <scope>NUCLEOTIDE SEQUENCE [LARGE SCALE GENOMIC DNA]</scope>
    <source>
        <strain evidence="2 3">CBS 962.96</strain>
    </source>
</reference>
<evidence type="ECO:0000313" key="3">
    <source>
        <dbReference type="Proteomes" id="UP000297245"/>
    </source>
</evidence>
<feature type="region of interest" description="Disordered" evidence="1">
    <location>
        <begin position="281"/>
        <end position="326"/>
    </location>
</feature>
<sequence>MRWASEYIYLMIELGMGTERGDVIEFDNACPRSVSGHVYGTGHQSIAVLNAQLITVLKTIEIRNGDEEDVNILDVGSCVGCRVTGEAEGWEKRSRRSDGRAQTYNSFRDASWDDPDCEGDVGETAGIGIEHRTLSTLYLLLNQAQLQPLPIFVNLKISTMRPAASLSPPSVPIPSASQPPTPPIPPPLPKHRQRAKSSFIQAQPTKIQFDVNQQRESLISSGGTGLGGGGLLAQGPLPVRTSNFPARSPPRDIRRLQQRGYVSGPGVKEDMESIADRFVLPGTSASSSHGQGQGNVRPRTTSALSNLSMSPPREITGASRPSSVVSSRPAFPALLSTAASSSASGLQGVPGLSRSPPRATIMLPSQQQQRDWALSMPVTRAPSTVGGVSGGAGGDWALGLMGASGSTTPDLHLVFLQMAKEQRLIRSPYLNHKKVGTR</sequence>
<dbReference type="AlphaFoldDB" id="A0A4S8KUC4"/>
<gene>
    <name evidence="2" type="ORF">K435DRAFT_875620</name>
</gene>
<dbReference type="EMBL" id="ML180043">
    <property type="protein sequence ID" value="THU79321.1"/>
    <property type="molecule type" value="Genomic_DNA"/>
</dbReference>
<feature type="compositionally biased region" description="Gly residues" evidence="1">
    <location>
        <begin position="222"/>
        <end position="232"/>
    </location>
</feature>
<accession>A0A4S8KUC4</accession>
<keyword evidence="3" id="KW-1185">Reference proteome</keyword>
<feature type="region of interest" description="Disordered" evidence="1">
    <location>
        <begin position="163"/>
        <end position="198"/>
    </location>
</feature>